<dbReference type="Proteomes" id="UP001054837">
    <property type="component" value="Unassembled WGS sequence"/>
</dbReference>
<accession>A0AAV4QD89</accession>
<proteinExistence type="predicted"/>
<comment type="caution">
    <text evidence="1">The sequence shown here is derived from an EMBL/GenBank/DDBJ whole genome shotgun (WGS) entry which is preliminary data.</text>
</comment>
<sequence length="111" mass="12291">MPWSDIKSEFPLTFRTAWNPVTESIDNFISKSLKDLSCNKGGYAVPQGAVFICTWNALRLSQASALQPAMTTCRYTSTTSVWVQMGSAHYVGSPTWTAITCETALNLFRCI</sequence>
<organism evidence="1 2">
    <name type="scientific">Caerostris darwini</name>
    <dbReference type="NCBI Taxonomy" id="1538125"/>
    <lineage>
        <taxon>Eukaryota</taxon>
        <taxon>Metazoa</taxon>
        <taxon>Ecdysozoa</taxon>
        <taxon>Arthropoda</taxon>
        <taxon>Chelicerata</taxon>
        <taxon>Arachnida</taxon>
        <taxon>Araneae</taxon>
        <taxon>Araneomorphae</taxon>
        <taxon>Entelegynae</taxon>
        <taxon>Araneoidea</taxon>
        <taxon>Araneidae</taxon>
        <taxon>Caerostris</taxon>
    </lineage>
</organism>
<keyword evidence="2" id="KW-1185">Reference proteome</keyword>
<dbReference type="AlphaFoldDB" id="A0AAV4QD89"/>
<name>A0AAV4QD89_9ARAC</name>
<reference evidence="1 2" key="1">
    <citation type="submission" date="2021-06" db="EMBL/GenBank/DDBJ databases">
        <title>Caerostris darwini draft genome.</title>
        <authorList>
            <person name="Kono N."/>
            <person name="Arakawa K."/>
        </authorList>
    </citation>
    <scope>NUCLEOTIDE SEQUENCE [LARGE SCALE GENOMIC DNA]</scope>
</reference>
<evidence type="ECO:0000313" key="1">
    <source>
        <dbReference type="EMBL" id="GIY06264.1"/>
    </source>
</evidence>
<gene>
    <name evidence="1" type="ORF">CDAR_167411</name>
</gene>
<protein>
    <submittedName>
        <fullName evidence="1">Uncharacterized protein</fullName>
    </submittedName>
</protein>
<evidence type="ECO:0000313" key="2">
    <source>
        <dbReference type="Proteomes" id="UP001054837"/>
    </source>
</evidence>
<dbReference type="EMBL" id="BPLQ01004187">
    <property type="protein sequence ID" value="GIY06264.1"/>
    <property type="molecule type" value="Genomic_DNA"/>
</dbReference>